<evidence type="ECO:0000256" key="2">
    <source>
        <dbReference type="ARBA" id="ARBA00005399"/>
    </source>
</evidence>
<feature type="transmembrane region" description="Helical" evidence="16">
    <location>
        <begin position="231"/>
        <end position="249"/>
    </location>
</feature>
<evidence type="ECO:0000256" key="5">
    <source>
        <dbReference type="ARBA" id="ARBA00022692"/>
    </source>
</evidence>
<evidence type="ECO:0000256" key="3">
    <source>
        <dbReference type="ARBA" id="ARBA00022475"/>
    </source>
</evidence>
<dbReference type="Proteomes" id="UP000028990">
    <property type="component" value="Unassembled WGS sequence"/>
</dbReference>
<accession>A0A091CV84</accession>
<comment type="subcellular location">
    <subcellularLocation>
        <location evidence="1">Cell membrane</location>
        <topology evidence="1">Single-pass type I membrane protein</topology>
    </subcellularLocation>
</comment>
<dbReference type="SUPFAM" id="SSF49265">
    <property type="entry name" value="Fibronectin type III"/>
    <property type="match status" value="2"/>
</dbReference>
<sequence>LLVYVSLALNTSHNTPESAAEKCNFKMTFRKYRLILSWELKNRSVVPTYYTFGYTIMSKREGMKTVENCTNITRSFCDLTDVWQDMPETYIPMVKGFRGETLLVLCLAAITNLDLSFQPPDFRIVGYADHINVSVQFPPVAPKIYGEELHRHASLIIEEHSEDIDKRHEPKISGSFSGNFSYVINNLIPNTNYCVSVYFEPRNSRIVIKPPLKCVLLQLPQESGSSKSIKIIVFIVIFISVAISIILILKQIGYVCLHTEFPKALIFRNFVVQIFPERPLSEEVNMLEVISVHRKKKVWDYNYDDESDTEDEAPLRTNARGYTMHGLTGRLLSQFRPSSASSQASHPEDPADEESEEPDKETEPLFQPLAAQGPSPGQREGPRERAEGLPHNRSPKDDDSNSTGGSGDKITFNVDLNSVFLRALHDDAEDSEEAALVLPPQEEDPQETESSLLVPHGKKLQVLFPSLPPGCLWTGGDLSDKSDTTSSGADDDVRDGYIMR</sequence>
<name>A0A091CV84_FUKDA</name>
<dbReference type="InterPro" id="IPR003961">
    <property type="entry name" value="FN3_dom"/>
</dbReference>
<evidence type="ECO:0000313" key="20">
    <source>
        <dbReference type="Proteomes" id="UP000028990"/>
    </source>
</evidence>
<evidence type="ECO:0000256" key="15">
    <source>
        <dbReference type="SAM" id="MobiDB-lite"/>
    </source>
</evidence>
<evidence type="ECO:0000256" key="16">
    <source>
        <dbReference type="SAM" id="Phobius"/>
    </source>
</evidence>
<dbReference type="Pfam" id="PF09294">
    <property type="entry name" value="Interfer-bind"/>
    <property type="match status" value="1"/>
</dbReference>
<keyword evidence="11" id="KW-0325">Glycoprotein</keyword>
<feature type="region of interest" description="Disordered" evidence="15">
    <location>
        <begin position="475"/>
        <end position="500"/>
    </location>
</feature>
<evidence type="ECO:0000256" key="9">
    <source>
        <dbReference type="ARBA" id="ARBA00023157"/>
    </source>
</evidence>
<dbReference type="Pfam" id="PF01108">
    <property type="entry name" value="Tissue_fac"/>
    <property type="match status" value="1"/>
</dbReference>
<evidence type="ECO:0000256" key="13">
    <source>
        <dbReference type="ARBA" id="ARBA00068670"/>
    </source>
</evidence>
<dbReference type="FunFam" id="2.60.40.10:FF:000909">
    <property type="entry name" value="Interferon alpha/beta receptor 2"/>
    <property type="match status" value="1"/>
</dbReference>
<gene>
    <name evidence="19" type="ORF">H920_17040</name>
</gene>
<feature type="non-terminal residue" evidence="19">
    <location>
        <position position="1"/>
    </location>
</feature>
<evidence type="ECO:0000256" key="10">
    <source>
        <dbReference type="ARBA" id="ARBA00023170"/>
    </source>
</evidence>
<keyword evidence="7 16" id="KW-1133">Transmembrane helix</keyword>
<keyword evidence="4" id="KW-0597">Phosphoprotein</keyword>
<evidence type="ECO:0000256" key="12">
    <source>
        <dbReference type="ARBA" id="ARBA00057968"/>
    </source>
</evidence>
<evidence type="ECO:0000256" key="7">
    <source>
        <dbReference type="ARBA" id="ARBA00022989"/>
    </source>
</evidence>
<feature type="region of interest" description="Disordered" evidence="15">
    <location>
        <begin position="335"/>
        <end position="412"/>
    </location>
</feature>
<dbReference type="GO" id="GO:0004905">
    <property type="term" value="F:type I interferon receptor activity"/>
    <property type="evidence" value="ECO:0007669"/>
    <property type="project" value="TreeGrafter"/>
</dbReference>
<evidence type="ECO:0000256" key="14">
    <source>
        <dbReference type="ARBA" id="ARBA00076545"/>
    </source>
</evidence>
<feature type="compositionally biased region" description="Basic and acidic residues" evidence="15">
    <location>
        <begin position="380"/>
        <end position="399"/>
    </location>
</feature>
<dbReference type="GO" id="GO:0005886">
    <property type="term" value="C:plasma membrane"/>
    <property type="evidence" value="ECO:0007669"/>
    <property type="project" value="UniProtKB-SubCell"/>
</dbReference>
<organism evidence="19 20">
    <name type="scientific">Fukomys damarensis</name>
    <name type="common">Damaraland mole rat</name>
    <name type="synonym">Cryptomys damarensis</name>
    <dbReference type="NCBI Taxonomy" id="885580"/>
    <lineage>
        <taxon>Eukaryota</taxon>
        <taxon>Metazoa</taxon>
        <taxon>Chordata</taxon>
        <taxon>Craniata</taxon>
        <taxon>Vertebrata</taxon>
        <taxon>Euteleostomi</taxon>
        <taxon>Mammalia</taxon>
        <taxon>Eutheria</taxon>
        <taxon>Euarchontoglires</taxon>
        <taxon>Glires</taxon>
        <taxon>Rodentia</taxon>
        <taxon>Hystricomorpha</taxon>
        <taxon>Bathyergidae</taxon>
        <taxon>Fukomys</taxon>
    </lineage>
</organism>
<keyword evidence="8 16" id="KW-0472">Membrane</keyword>
<evidence type="ECO:0000256" key="11">
    <source>
        <dbReference type="ARBA" id="ARBA00023180"/>
    </source>
</evidence>
<feature type="compositionally biased region" description="Acidic residues" evidence="15">
    <location>
        <begin position="350"/>
        <end position="360"/>
    </location>
</feature>
<dbReference type="InterPro" id="IPR036116">
    <property type="entry name" value="FN3_sf"/>
</dbReference>
<evidence type="ECO:0000256" key="8">
    <source>
        <dbReference type="ARBA" id="ARBA00023136"/>
    </source>
</evidence>
<dbReference type="GO" id="GO:0005615">
    <property type="term" value="C:extracellular space"/>
    <property type="evidence" value="ECO:0007669"/>
    <property type="project" value="UniProtKB-ARBA"/>
</dbReference>
<feature type="domain" description="Fibronectin type-III" evidence="17">
    <location>
        <begin position="2"/>
        <end position="100"/>
    </location>
</feature>
<dbReference type="InterPro" id="IPR013783">
    <property type="entry name" value="Ig-like_fold"/>
</dbReference>
<reference evidence="19 20" key="1">
    <citation type="submission" date="2013-11" db="EMBL/GenBank/DDBJ databases">
        <title>The Damaraland mole rat (Fukomys damarensis) genome and evolution of African mole rats.</title>
        <authorList>
            <person name="Gladyshev V.N."/>
            <person name="Fang X."/>
        </authorList>
    </citation>
    <scope>NUCLEOTIDE SEQUENCE [LARGE SCALE GENOMIC DNA]</scope>
    <source>
        <tissue evidence="19">Liver</tissue>
    </source>
</reference>
<dbReference type="Gene3D" id="2.60.40.10">
    <property type="entry name" value="Immunoglobulins"/>
    <property type="match status" value="2"/>
</dbReference>
<evidence type="ECO:0000256" key="4">
    <source>
        <dbReference type="ARBA" id="ARBA00022553"/>
    </source>
</evidence>
<keyword evidence="9" id="KW-1015">Disulfide bond</keyword>
<dbReference type="InterPro" id="IPR050650">
    <property type="entry name" value="Type-II_Cytokine-TF_Rcpt"/>
</dbReference>
<dbReference type="InterPro" id="IPR015373">
    <property type="entry name" value="Interferon/interleukin_rcp_dom"/>
</dbReference>
<proteinExistence type="inferred from homology"/>
<comment type="similarity">
    <text evidence="2">Belongs to the type II cytokine receptor family.</text>
</comment>
<keyword evidence="6" id="KW-0732">Signal</keyword>
<evidence type="ECO:0000259" key="17">
    <source>
        <dbReference type="Pfam" id="PF01108"/>
    </source>
</evidence>
<keyword evidence="3" id="KW-1003">Cell membrane</keyword>
<feature type="compositionally biased region" description="Polar residues" evidence="15">
    <location>
        <begin position="335"/>
        <end position="345"/>
    </location>
</feature>
<dbReference type="EMBL" id="KN124353">
    <property type="protein sequence ID" value="KFO21610.1"/>
    <property type="molecule type" value="Genomic_DNA"/>
</dbReference>
<keyword evidence="20" id="KW-1185">Reference proteome</keyword>
<feature type="region of interest" description="Disordered" evidence="15">
    <location>
        <begin position="425"/>
        <end position="452"/>
    </location>
</feature>
<evidence type="ECO:0000256" key="6">
    <source>
        <dbReference type="ARBA" id="ARBA00022729"/>
    </source>
</evidence>
<evidence type="ECO:0000259" key="18">
    <source>
        <dbReference type="Pfam" id="PF09294"/>
    </source>
</evidence>
<dbReference type="GO" id="GO:0042018">
    <property type="term" value="F:interleukin-22 receptor activity"/>
    <property type="evidence" value="ECO:0007669"/>
    <property type="project" value="TreeGrafter"/>
</dbReference>
<protein>
    <recommendedName>
        <fullName evidence="13">Interferon alpha/beta receptor 2</fullName>
    </recommendedName>
    <alternativeName>
        <fullName evidence="14">Type I interferon receptor 2</fullName>
    </alternativeName>
</protein>
<dbReference type="eggNOG" id="ENOG502S60E">
    <property type="taxonomic scope" value="Eukaryota"/>
</dbReference>
<comment type="function">
    <text evidence="12">Together with IFNAR1, forms the heterodimeric receptor for type I interferons (including interferons alpha, beta, epsilon, omega and kappa). Type I interferon binding activates the JAK-STAT signaling cascade, resulting in transcriptional activation or repression of interferon-regulated genes that encode the effectors of the interferon response. Mechanistically, type I interferon-binding brings the IFNAR1 and IFNAR2 subunits into close proximity with one another, driving their associated Janus kinases (JAKs) (TYK2 bound to IFNAR1 and JAK1 bound to IFNAR2) to cross-phosphorylate one another. The activated kinases phosphorylate specific tyrosine residues on the intracellular domains of IFNAR1 and IFNAR2, forming docking sites for the STAT transcription factors (STAT1, STAT2 and STAT). STAT proteins are then phosphorylated by the JAKs, promoting their translocation into the nucleus to regulate expression of interferon-regulated genes.</text>
</comment>
<dbReference type="AlphaFoldDB" id="A0A091CV84"/>
<keyword evidence="10 19" id="KW-0675">Receptor</keyword>
<evidence type="ECO:0000313" key="19">
    <source>
        <dbReference type="EMBL" id="KFO21610.1"/>
    </source>
</evidence>
<evidence type="ECO:0000256" key="1">
    <source>
        <dbReference type="ARBA" id="ARBA00004251"/>
    </source>
</evidence>
<dbReference type="PANTHER" id="PTHR20859">
    <property type="entry name" value="INTERFERON/INTERLEUKIN RECEPTOR"/>
    <property type="match status" value="1"/>
</dbReference>
<keyword evidence="5 16" id="KW-0812">Transmembrane</keyword>
<feature type="domain" description="Interferon/interleukin receptor" evidence="18">
    <location>
        <begin position="117"/>
        <end position="216"/>
    </location>
</feature>
<dbReference type="PANTHER" id="PTHR20859:SF84">
    <property type="entry name" value="INTERFERON ALPHA_BETA RECEPTOR 2"/>
    <property type="match status" value="1"/>
</dbReference>